<dbReference type="PROSITE" id="PS00108">
    <property type="entry name" value="PROTEIN_KINASE_ST"/>
    <property type="match status" value="1"/>
</dbReference>
<evidence type="ECO:0000313" key="13">
    <source>
        <dbReference type="EMBL" id="KAK8888498.1"/>
    </source>
</evidence>
<dbReference type="InterPro" id="IPR008271">
    <property type="entry name" value="Ser/Thr_kinase_AS"/>
</dbReference>
<evidence type="ECO:0000256" key="4">
    <source>
        <dbReference type="ARBA" id="ARBA00022741"/>
    </source>
</evidence>
<comment type="caution">
    <text evidence="13">The sequence shown here is derived from an EMBL/GenBank/DDBJ whole genome shotgun (WGS) entry which is preliminary data.</text>
</comment>
<organism evidence="13 14">
    <name type="scientific">Tritrichomonas musculus</name>
    <dbReference type="NCBI Taxonomy" id="1915356"/>
    <lineage>
        <taxon>Eukaryota</taxon>
        <taxon>Metamonada</taxon>
        <taxon>Parabasalia</taxon>
        <taxon>Tritrichomonadida</taxon>
        <taxon>Tritrichomonadidae</taxon>
        <taxon>Tritrichomonas</taxon>
    </lineage>
</organism>
<dbReference type="SMART" id="SM00220">
    <property type="entry name" value="S_TKc"/>
    <property type="match status" value="1"/>
</dbReference>
<keyword evidence="2" id="KW-0723">Serine/threonine-protein kinase</keyword>
<dbReference type="InterPro" id="IPR011009">
    <property type="entry name" value="Kinase-like_dom_sf"/>
</dbReference>
<keyword evidence="5" id="KW-0418">Kinase</keyword>
<dbReference type="PROSITE" id="PS00107">
    <property type="entry name" value="PROTEIN_KINASE_ATP"/>
    <property type="match status" value="1"/>
</dbReference>
<comment type="catalytic activity">
    <reaction evidence="7">
        <text>L-threonyl-[protein] + ATP = O-phospho-L-threonyl-[protein] + ADP + H(+)</text>
        <dbReference type="Rhea" id="RHEA:46608"/>
        <dbReference type="Rhea" id="RHEA-COMP:11060"/>
        <dbReference type="Rhea" id="RHEA-COMP:11605"/>
        <dbReference type="ChEBI" id="CHEBI:15378"/>
        <dbReference type="ChEBI" id="CHEBI:30013"/>
        <dbReference type="ChEBI" id="CHEBI:30616"/>
        <dbReference type="ChEBI" id="CHEBI:61977"/>
        <dbReference type="ChEBI" id="CHEBI:456216"/>
        <dbReference type="EC" id="2.7.11.1"/>
    </reaction>
</comment>
<feature type="binding site" evidence="9">
    <location>
        <position position="248"/>
    </location>
    <ligand>
        <name>ATP</name>
        <dbReference type="ChEBI" id="CHEBI:30616"/>
    </ligand>
</feature>
<gene>
    <name evidence="13" type="ORF">M9Y10_039577</name>
</gene>
<reference evidence="13 14" key="1">
    <citation type="submission" date="2024-04" db="EMBL/GenBank/DDBJ databases">
        <title>Tritrichomonas musculus Genome.</title>
        <authorList>
            <person name="Alves-Ferreira E."/>
            <person name="Grigg M."/>
            <person name="Lorenzi H."/>
            <person name="Galac M."/>
        </authorList>
    </citation>
    <scope>NUCLEOTIDE SEQUENCE [LARGE SCALE GENOMIC DNA]</scope>
    <source>
        <strain evidence="13 14">EAF2021</strain>
    </source>
</reference>
<dbReference type="SUPFAM" id="SSF56112">
    <property type="entry name" value="Protein kinase-like (PK-like)"/>
    <property type="match status" value="1"/>
</dbReference>
<evidence type="ECO:0000259" key="12">
    <source>
        <dbReference type="PROSITE" id="PS50011"/>
    </source>
</evidence>
<evidence type="ECO:0000256" key="9">
    <source>
        <dbReference type="PROSITE-ProRule" id="PRU10141"/>
    </source>
</evidence>
<keyword evidence="3" id="KW-0808">Transferase</keyword>
<evidence type="ECO:0000256" key="5">
    <source>
        <dbReference type="ARBA" id="ARBA00022777"/>
    </source>
</evidence>
<dbReference type="InterPro" id="IPR017441">
    <property type="entry name" value="Protein_kinase_ATP_BS"/>
</dbReference>
<evidence type="ECO:0000256" key="6">
    <source>
        <dbReference type="ARBA" id="ARBA00022840"/>
    </source>
</evidence>
<feature type="compositionally biased region" description="Low complexity" evidence="11">
    <location>
        <begin position="1073"/>
        <end position="1165"/>
    </location>
</feature>
<keyword evidence="10" id="KW-0175">Coiled coil</keyword>
<keyword evidence="4 9" id="KW-0547">Nucleotide-binding</keyword>
<feature type="coiled-coil region" evidence="10">
    <location>
        <begin position="791"/>
        <end position="865"/>
    </location>
</feature>
<name>A0ABR2KCC0_9EUKA</name>
<sequence length="1229" mass="143593">MNNSKPESSISKPTWVNSIFYIVTQLLGLQPTIATHRSKLYSLFDDLRSFMKTFDPDYSLYPNTIQQICNNFQDSVNKIHHLVYACSSSHWTTSAVSWSHSSVYSMVQRVRADLSSCVSQFGCRSTIEFILAESELKAQDDVDILQLKSCLMDYQATLKDKQQTPQVQQVMNLISDRLRSIGPIDGVQDCNGLTVIPPFLPPHLNLVLHHNDFALGKKIGSGTFGCVYIGTMTGQTNASNAMKQVAVKVLNVNTLGGRQLETFKREVWTMATLNHPAILHLIGVTLTPPFCIVTELLKDSLYNKMRFLSPTKKSIIMMRVALGLAHLHAARIIHRDLKSSNILLDEDDNPRVCDFGLVGFLKEGTHTGFVGTTQWMAPELLRSSPFYNEKVDVYSFAVMMWELLTNQQPFTGMTQDQIVMAVIERGARPIIPPNVGPPQLVNFIQTMWSEDPNDRPSFEMIASMLMKPEYHFLGTNEETFKNGIPDLKLSSELVIAFDTSNWRKLDMLLRDITPDKTEEDPDLMPAVLSIFKGVDSERQAVIVHLLPSMVNLESFLSMKGYPFIVSLFRYTSIVVDEAADIIRTIDFSSKCLRQQRLISVIASSKNAKALNLLADLCKYEDIGTHVAKHDIPLPVQDNKNLGINSDENNDVLQKAADVESEKEIELAVLKVYESILSHQSAKEFVKPIKQPLVIASLFISNHPEIACNVIATFPLDEEELQWECEILPLVADASENDYSGLIALHKLFVVIPVEHLLKYKELIEKSITNHLQFYKDENLISKLSSFTNIPTKLTAEQIQKQQEQIQEQQQKQKQKQEQEQMQQQKQQQIYQMQQKQMQQQQQQYQQQQKYEQQKLEQQIQQMQQQEQPNQQYQYYQQQYRQPQNQQQQQYPQDQQQQFQQQQYQQSQQQQYQQNQQQQYQQNQQQQYQQSQQQQYQQNQQNQQQQYQQNQQQQYQQNQQQQYQQNQQQQYQQNQQQQYQQSQQQQYQQNQQQQYQQNQQQLQQNQQQIQQNQQQMQQNQQQMQQNQQQMQQNQHNQQQLYQQNQQQIHQNQQQIQLNQQQIQLNQQQMQQNQQYQQQMQPNQSSQQYQQQNQISIQNQSSQFQQLDQQYLGQSSQQSSFSAQQSPRLQYQQQQFQLPQSPLQNTQLQQSPLQQRPFPFQQYSQQPSRKDSFDVAQPQKPGNEEEQLIDFHEHVYSQMQPPYQPPNNVTQHQAKTLQESQTMEDDPLLKF</sequence>
<evidence type="ECO:0000256" key="11">
    <source>
        <dbReference type="SAM" id="MobiDB-lite"/>
    </source>
</evidence>
<dbReference type="EC" id="2.7.11.1" evidence="1"/>
<keyword evidence="6 9" id="KW-0067">ATP-binding</keyword>
<dbReference type="EMBL" id="JAPFFF010000006">
    <property type="protein sequence ID" value="KAK8888498.1"/>
    <property type="molecule type" value="Genomic_DNA"/>
</dbReference>
<proteinExistence type="predicted"/>
<evidence type="ECO:0000256" key="7">
    <source>
        <dbReference type="ARBA" id="ARBA00047899"/>
    </source>
</evidence>
<feature type="compositionally biased region" description="Polar residues" evidence="11">
    <location>
        <begin position="1195"/>
        <end position="1219"/>
    </location>
</feature>
<dbReference type="CDD" id="cd13999">
    <property type="entry name" value="STKc_MAP3K-like"/>
    <property type="match status" value="1"/>
</dbReference>
<evidence type="ECO:0000256" key="2">
    <source>
        <dbReference type="ARBA" id="ARBA00022527"/>
    </source>
</evidence>
<dbReference type="Pfam" id="PF07714">
    <property type="entry name" value="PK_Tyr_Ser-Thr"/>
    <property type="match status" value="1"/>
</dbReference>
<evidence type="ECO:0000313" key="14">
    <source>
        <dbReference type="Proteomes" id="UP001470230"/>
    </source>
</evidence>
<feature type="region of interest" description="Disordered" evidence="11">
    <location>
        <begin position="1073"/>
        <end position="1229"/>
    </location>
</feature>
<accession>A0ABR2KCC0</accession>
<dbReference type="InterPro" id="IPR000719">
    <property type="entry name" value="Prot_kinase_dom"/>
</dbReference>
<dbReference type="Gene3D" id="3.30.200.20">
    <property type="entry name" value="Phosphorylase Kinase, domain 1"/>
    <property type="match status" value="1"/>
</dbReference>
<dbReference type="PANTHER" id="PTHR22983">
    <property type="entry name" value="PROTEIN KINASE RELATED"/>
    <property type="match status" value="1"/>
</dbReference>
<protein>
    <recommendedName>
        <fullName evidence="1">non-specific serine/threonine protein kinase</fullName>
        <ecNumber evidence="1">2.7.11.1</ecNumber>
    </recommendedName>
</protein>
<evidence type="ECO:0000256" key="3">
    <source>
        <dbReference type="ARBA" id="ARBA00022679"/>
    </source>
</evidence>
<comment type="catalytic activity">
    <reaction evidence="8">
        <text>L-seryl-[protein] + ATP = O-phospho-L-seryl-[protein] + ADP + H(+)</text>
        <dbReference type="Rhea" id="RHEA:17989"/>
        <dbReference type="Rhea" id="RHEA-COMP:9863"/>
        <dbReference type="Rhea" id="RHEA-COMP:11604"/>
        <dbReference type="ChEBI" id="CHEBI:15378"/>
        <dbReference type="ChEBI" id="CHEBI:29999"/>
        <dbReference type="ChEBI" id="CHEBI:30616"/>
        <dbReference type="ChEBI" id="CHEBI:83421"/>
        <dbReference type="ChEBI" id="CHEBI:456216"/>
        <dbReference type="EC" id="2.7.11.1"/>
    </reaction>
</comment>
<feature type="compositionally biased region" description="Acidic residues" evidence="11">
    <location>
        <begin position="1220"/>
        <end position="1229"/>
    </location>
</feature>
<dbReference type="Proteomes" id="UP001470230">
    <property type="component" value="Unassembled WGS sequence"/>
</dbReference>
<evidence type="ECO:0000256" key="1">
    <source>
        <dbReference type="ARBA" id="ARBA00012513"/>
    </source>
</evidence>
<keyword evidence="14" id="KW-1185">Reference proteome</keyword>
<evidence type="ECO:0000256" key="8">
    <source>
        <dbReference type="ARBA" id="ARBA00048679"/>
    </source>
</evidence>
<dbReference type="Gene3D" id="1.10.510.10">
    <property type="entry name" value="Transferase(Phosphotransferase) domain 1"/>
    <property type="match status" value="1"/>
</dbReference>
<dbReference type="PROSITE" id="PS50011">
    <property type="entry name" value="PROTEIN_KINASE_DOM"/>
    <property type="match status" value="1"/>
</dbReference>
<feature type="domain" description="Protein kinase" evidence="12">
    <location>
        <begin position="213"/>
        <end position="473"/>
    </location>
</feature>
<dbReference type="PANTHER" id="PTHR22983:SF6">
    <property type="entry name" value="SERINE_THREONINE-PROTEIN KINASE 36"/>
    <property type="match status" value="1"/>
</dbReference>
<evidence type="ECO:0000256" key="10">
    <source>
        <dbReference type="SAM" id="Coils"/>
    </source>
</evidence>
<dbReference type="InterPro" id="IPR001245">
    <property type="entry name" value="Ser-Thr/Tyr_kinase_cat_dom"/>
</dbReference>